<reference evidence="3" key="1">
    <citation type="journal article" date="2004" name="Nature">
        <title>Genome duplication in the teleost fish Tetraodon nigroviridis reveals the early vertebrate proto-karyotype.</title>
        <authorList>
            <person name="Jaillon O."/>
            <person name="Aury J.-M."/>
            <person name="Brunet F."/>
            <person name="Petit J.-L."/>
            <person name="Stange-Thomann N."/>
            <person name="Mauceli E."/>
            <person name="Bouneau L."/>
            <person name="Fischer C."/>
            <person name="Ozouf-Costaz C."/>
            <person name="Bernot A."/>
            <person name="Nicaud S."/>
            <person name="Jaffe D."/>
            <person name="Fisher S."/>
            <person name="Lutfalla G."/>
            <person name="Dossat C."/>
            <person name="Segurens B."/>
            <person name="Dasilva C."/>
            <person name="Salanoubat M."/>
            <person name="Levy M."/>
            <person name="Boudet N."/>
            <person name="Castellano S."/>
            <person name="Anthouard V."/>
            <person name="Jubin C."/>
            <person name="Castelli V."/>
            <person name="Katinka M."/>
            <person name="Vacherie B."/>
            <person name="Biemont C."/>
            <person name="Skalli Z."/>
            <person name="Cattolico L."/>
            <person name="Poulain J."/>
            <person name="De Berardinis V."/>
            <person name="Cruaud C."/>
            <person name="Duprat S."/>
            <person name="Brottier P."/>
            <person name="Coutanceau J.-P."/>
            <person name="Gouzy J."/>
            <person name="Parra G."/>
            <person name="Lardier G."/>
            <person name="Chapple C."/>
            <person name="McKernan K.J."/>
            <person name="McEwan P."/>
            <person name="Bosak S."/>
            <person name="Kellis M."/>
            <person name="Volff J.-N."/>
            <person name="Guigo R."/>
            <person name="Zody M.C."/>
            <person name="Mesirov J."/>
            <person name="Lindblad-Toh K."/>
            <person name="Birren B."/>
            <person name="Nusbaum C."/>
            <person name="Kahn D."/>
            <person name="Robinson-Rechavi M."/>
            <person name="Laudet V."/>
            <person name="Schachter V."/>
            <person name="Quetier F."/>
            <person name="Saurin W."/>
            <person name="Scarpelli C."/>
            <person name="Wincker P."/>
            <person name="Lander E.S."/>
            <person name="Weissenbach J."/>
            <person name="Roest Crollius H."/>
        </authorList>
    </citation>
    <scope>NUCLEOTIDE SEQUENCE [LARGE SCALE GENOMIC DNA]</scope>
</reference>
<proteinExistence type="predicted"/>
<dbReference type="EMBL" id="CAAE01014528">
    <property type="protein sequence ID" value="CAF96938.1"/>
    <property type="molecule type" value="Genomic_DNA"/>
</dbReference>
<gene>
    <name evidence="3" type="ORF">GSTENG00014150001</name>
</gene>
<feature type="region of interest" description="Disordered" evidence="2">
    <location>
        <begin position="1"/>
        <end position="30"/>
    </location>
</feature>
<organism evidence="3">
    <name type="scientific">Tetraodon nigroviridis</name>
    <name type="common">Spotted green pufferfish</name>
    <name type="synonym">Chelonodon nigroviridis</name>
    <dbReference type="NCBI Taxonomy" id="99883"/>
    <lineage>
        <taxon>Eukaryota</taxon>
        <taxon>Metazoa</taxon>
        <taxon>Chordata</taxon>
        <taxon>Craniata</taxon>
        <taxon>Vertebrata</taxon>
        <taxon>Euteleostomi</taxon>
        <taxon>Actinopterygii</taxon>
        <taxon>Neopterygii</taxon>
        <taxon>Teleostei</taxon>
        <taxon>Neoteleostei</taxon>
        <taxon>Acanthomorphata</taxon>
        <taxon>Eupercaria</taxon>
        <taxon>Tetraodontiformes</taxon>
        <taxon>Tetradontoidea</taxon>
        <taxon>Tetraodontidae</taxon>
        <taxon>Tetraodon</taxon>
    </lineage>
</organism>
<feature type="compositionally biased region" description="Basic and acidic residues" evidence="2">
    <location>
        <begin position="1"/>
        <end position="27"/>
    </location>
</feature>
<accession>Q4SQZ4</accession>
<evidence type="ECO:0000256" key="2">
    <source>
        <dbReference type="SAM" id="MobiDB-lite"/>
    </source>
</evidence>
<dbReference type="OrthoDB" id="10251741at2759"/>
<feature type="coiled-coil region" evidence="1">
    <location>
        <begin position="124"/>
        <end position="172"/>
    </location>
</feature>
<reference evidence="3" key="2">
    <citation type="submission" date="2004-02" db="EMBL/GenBank/DDBJ databases">
        <authorList>
            <consortium name="Genoscope"/>
            <consortium name="Whitehead Institute Centre for Genome Research"/>
        </authorList>
    </citation>
    <scope>NUCLEOTIDE SEQUENCE</scope>
</reference>
<dbReference type="KEGG" id="tng:GSTEN00014150G001"/>
<dbReference type="AlphaFoldDB" id="Q4SQZ4"/>
<evidence type="ECO:0000313" key="3">
    <source>
        <dbReference type="EMBL" id="CAF96938.1"/>
    </source>
</evidence>
<comment type="caution">
    <text evidence="3">The sequence shown here is derived from an EMBL/GenBank/DDBJ whole genome shotgun (WGS) entry which is preliminary data.</text>
</comment>
<protein>
    <submittedName>
        <fullName evidence="3">(spotted green pufferfish) hypothetical protein</fullName>
    </submittedName>
</protein>
<keyword evidence="1" id="KW-0175">Coiled coil</keyword>
<evidence type="ECO:0000256" key="1">
    <source>
        <dbReference type="SAM" id="Coils"/>
    </source>
</evidence>
<name>Q4SQZ4_TETNG</name>
<sequence length="309" mass="36034">MEKSAHKKTKEDLENVKNQRRTQDEKNTQIQNTLKQLNEKIKSLENEFHLEKSAHQKTKEALEAAKSQERAARNRLQFFQKKKPTEKEHPVEIHLPDSTKALETTTEDLRVQLRQAKADKRCFKDNYKKEKAAHQNTKEELEQANCQMESLAEKCGRLRQQLQNNKQKVKEDLLTCVSVMSEPNLLREAVVALKKHYLDEDEQVNLTDICEEKYKLEISDLRAKIENCAALLDASLNTNIGLEEKLSNVDNVYAKKERNYVKLINTYVVKAHSLQTKLSTHISKCKKPVQQRLCSWFNKAVLRKPKGRW</sequence>